<dbReference type="RefSeq" id="WP_013517946.1">
    <property type="nucleotide sequence ID" value="NZ_AP024172.1"/>
</dbReference>
<keyword evidence="1" id="KW-0472">Membrane</keyword>
<proteinExistence type="predicted"/>
<dbReference type="EMBL" id="CP051298">
    <property type="protein sequence ID" value="QKD43185.1"/>
    <property type="molecule type" value="Genomic_DNA"/>
</dbReference>
<keyword evidence="1" id="KW-1133">Transmembrane helix</keyword>
<name>A0A420KFL2_9BURK</name>
<dbReference type="Pfam" id="PF10993">
    <property type="entry name" value="DUF2818"/>
    <property type="match status" value="1"/>
</dbReference>
<dbReference type="OMA" id="FTWQYLV"/>
<dbReference type="Proteomes" id="UP000216225">
    <property type="component" value="Unassembled WGS sequence"/>
</dbReference>
<evidence type="ECO:0000313" key="5">
    <source>
        <dbReference type="Proteomes" id="UP000500755"/>
    </source>
</evidence>
<reference evidence="2 5" key="2">
    <citation type="submission" date="2020-05" db="EMBL/GenBank/DDBJ databases">
        <title>Complete genome sequence of Alicycliphilus denitrificans DP3.</title>
        <authorList>
            <person name="Chen X."/>
        </authorList>
    </citation>
    <scope>NUCLEOTIDE SEQUENCE [LARGE SCALE GENOMIC DNA]</scope>
    <source>
        <strain evidence="2 5">DP3</strain>
    </source>
</reference>
<feature type="transmembrane region" description="Helical" evidence="1">
    <location>
        <begin position="6"/>
        <end position="23"/>
    </location>
</feature>
<dbReference type="EMBL" id="NKDB02000001">
    <property type="protein sequence ID" value="RKJ98729.1"/>
    <property type="molecule type" value="Genomic_DNA"/>
</dbReference>
<evidence type="ECO:0000313" key="2">
    <source>
        <dbReference type="EMBL" id="QKD43185.1"/>
    </source>
</evidence>
<protein>
    <submittedName>
        <fullName evidence="3">DUF2818 family protein</fullName>
    </submittedName>
</protein>
<feature type="transmembrane region" description="Helical" evidence="1">
    <location>
        <begin position="73"/>
        <end position="96"/>
    </location>
</feature>
<evidence type="ECO:0000313" key="4">
    <source>
        <dbReference type="Proteomes" id="UP000216225"/>
    </source>
</evidence>
<feature type="transmembrane region" description="Helical" evidence="1">
    <location>
        <begin position="44"/>
        <end position="61"/>
    </location>
</feature>
<evidence type="ECO:0000313" key="3">
    <source>
        <dbReference type="EMBL" id="RKJ98729.1"/>
    </source>
</evidence>
<dbReference type="Proteomes" id="UP000500755">
    <property type="component" value="Chromosome"/>
</dbReference>
<dbReference type="AlphaFoldDB" id="A0A420KFL2"/>
<sequence length="105" mass="11560">MTQTAAIWLVIVAALVAANLPFVNDRWLIVGKQAPGGKPFLARALELLLLYFAVGALARLIEQRAGQAAPQGWEFYAVTAALFITLAFPGFVYRYLMRRGGRRGH</sequence>
<gene>
    <name evidence="3" type="ORF">CE154_002925</name>
    <name evidence="2" type="ORF">HF896_05980</name>
</gene>
<reference evidence="3 4" key="1">
    <citation type="submission" date="2018-09" db="EMBL/GenBank/DDBJ databases">
        <title>Genome comparison of Alicycliphilus sp. BQ1, a polyurethanolytic bacterium, with its closest phylogenetic relatives Alicycliphilus denitrificans BC and K601, unable to attack polyurethane.</title>
        <authorList>
            <person name="Loza-Tavera H."/>
            <person name="Lozano L."/>
            <person name="Cevallos M."/>
            <person name="Maya-Lucas O."/>
            <person name="Garcia-Mena J."/>
            <person name="Hernandez J."/>
        </authorList>
    </citation>
    <scope>NUCLEOTIDE SEQUENCE [LARGE SCALE GENOMIC DNA]</scope>
    <source>
        <strain evidence="3 4">BQ1</strain>
    </source>
</reference>
<accession>A0A420KFL2</accession>
<dbReference type="InterPro" id="IPR016768">
    <property type="entry name" value="UCP019883"/>
</dbReference>
<evidence type="ECO:0000256" key="1">
    <source>
        <dbReference type="SAM" id="Phobius"/>
    </source>
</evidence>
<organism evidence="3 4">
    <name type="scientific">Alicycliphilus denitrificans</name>
    <dbReference type="NCBI Taxonomy" id="179636"/>
    <lineage>
        <taxon>Bacteria</taxon>
        <taxon>Pseudomonadati</taxon>
        <taxon>Pseudomonadota</taxon>
        <taxon>Betaproteobacteria</taxon>
        <taxon>Burkholderiales</taxon>
        <taxon>Comamonadaceae</taxon>
        <taxon>Alicycliphilus</taxon>
    </lineage>
</organism>
<dbReference type="PIRSF" id="PIRSF019883">
    <property type="entry name" value="UCP019883"/>
    <property type="match status" value="1"/>
</dbReference>
<keyword evidence="1" id="KW-0812">Transmembrane</keyword>